<sequence length="304" mass="33953">MLTSAVRFIQHQLGHPARLHALLATTSDLGYSLELPSNVDTDCITRWHEWLPAGWDAQPGELRGREYRHGEYQGVRIISGALANLCEQQQFEEWTCDIRQVQVLSASKSSLDEFADLDAFAEARCQGYLDDASPESIAHNLAHGEVRIMQPGRGDYFRYHDWDGRVCLINCGGSHHFATARYLAGIARLPVELKGPLKGYRLNPAAVTALTDEYILFAITKDPVLWHELFESMRALQATYFAGELPRPHGEGRALLLPKDDRHSMTVASALRQAGVPDLGSYLQRQVHRQHDYPVGAIMAGCHG</sequence>
<dbReference type="InterPro" id="IPR046507">
    <property type="entry name" value="DUF6685"/>
</dbReference>
<evidence type="ECO:0000313" key="1">
    <source>
        <dbReference type="EMBL" id="MDM5142050.1"/>
    </source>
</evidence>
<dbReference type="Proteomes" id="UP001168216">
    <property type="component" value="Unassembled WGS sequence"/>
</dbReference>
<name>A0AAW7I811_9GAMM</name>
<dbReference type="Pfam" id="PF20390">
    <property type="entry name" value="DUF6685"/>
    <property type="match status" value="1"/>
</dbReference>
<gene>
    <name evidence="1" type="ORF">OB959_19985</name>
</gene>
<dbReference type="RefSeq" id="WP_234595379.1">
    <property type="nucleotide sequence ID" value="NZ_JAOPLV010000012.1"/>
</dbReference>
<comment type="caution">
    <text evidence="1">The sequence shown here is derived from an EMBL/GenBank/DDBJ whole genome shotgun (WGS) entry which is preliminary data.</text>
</comment>
<accession>A0AAW7I811</accession>
<dbReference type="EMBL" id="JAOPLV010000012">
    <property type="protein sequence ID" value="MDM5142050.1"/>
    <property type="molecule type" value="Genomic_DNA"/>
</dbReference>
<proteinExistence type="predicted"/>
<evidence type="ECO:0000313" key="2">
    <source>
        <dbReference type="Proteomes" id="UP001168216"/>
    </source>
</evidence>
<dbReference type="AlphaFoldDB" id="A0AAW7I811"/>
<organism evidence="1 2">
    <name type="scientific">Aeromonas bestiarum</name>
    <dbReference type="NCBI Taxonomy" id="105751"/>
    <lineage>
        <taxon>Bacteria</taxon>
        <taxon>Pseudomonadati</taxon>
        <taxon>Pseudomonadota</taxon>
        <taxon>Gammaproteobacteria</taxon>
        <taxon>Aeromonadales</taxon>
        <taxon>Aeromonadaceae</taxon>
        <taxon>Aeromonas</taxon>
    </lineage>
</organism>
<protein>
    <submittedName>
        <fullName evidence="1">Uncharacterized protein</fullName>
    </submittedName>
</protein>
<reference evidence="1" key="1">
    <citation type="submission" date="2023-08" db="EMBL/GenBank/DDBJ databases">
        <title>WGS of Aeromonas isolates.</title>
        <authorList>
            <person name="Lee H."/>
        </authorList>
    </citation>
    <scope>NUCLEOTIDE SEQUENCE</scope>
    <source>
        <strain evidence="1">SL22</strain>
    </source>
</reference>